<evidence type="ECO:0000256" key="1">
    <source>
        <dbReference type="SAM" id="MobiDB-lite"/>
    </source>
</evidence>
<evidence type="ECO:0000313" key="3">
    <source>
        <dbReference type="Proteomes" id="UP000625711"/>
    </source>
</evidence>
<organism evidence="2 3">
    <name type="scientific">Rhynchophorus ferrugineus</name>
    <name type="common">Red palm weevil</name>
    <name type="synonym">Curculio ferrugineus</name>
    <dbReference type="NCBI Taxonomy" id="354439"/>
    <lineage>
        <taxon>Eukaryota</taxon>
        <taxon>Metazoa</taxon>
        <taxon>Ecdysozoa</taxon>
        <taxon>Arthropoda</taxon>
        <taxon>Hexapoda</taxon>
        <taxon>Insecta</taxon>
        <taxon>Pterygota</taxon>
        <taxon>Neoptera</taxon>
        <taxon>Endopterygota</taxon>
        <taxon>Coleoptera</taxon>
        <taxon>Polyphaga</taxon>
        <taxon>Cucujiformia</taxon>
        <taxon>Curculionidae</taxon>
        <taxon>Dryophthorinae</taxon>
        <taxon>Rhynchophorus</taxon>
    </lineage>
</organism>
<gene>
    <name evidence="2" type="ORF">GWI33_005881</name>
</gene>
<evidence type="ECO:0000313" key="2">
    <source>
        <dbReference type="EMBL" id="KAF7280443.1"/>
    </source>
</evidence>
<reference evidence="2" key="1">
    <citation type="submission" date="2020-08" db="EMBL/GenBank/DDBJ databases">
        <title>Genome sequencing and assembly of the red palm weevil Rhynchophorus ferrugineus.</title>
        <authorList>
            <person name="Dias G.B."/>
            <person name="Bergman C.M."/>
            <person name="Manee M."/>
        </authorList>
    </citation>
    <scope>NUCLEOTIDE SEQUENCE</scope>
    <source>
        <strain evidence="2">AA-2017</strain>
        <tissue evidence="2">Whole larva</tissue>
    </source>
</reference>
<dbReference type="AlphaFoldDB" id="A0A834IL27"/>
<sequence>MVRVRRRCGGEGKGDGFGHAKTENKRGKKAGNLVVRVGLMIPSVRDNSLMVRPRTSWRLERFLFVEINKHGDEVGGVTLANKSQLTGIDLRVSGHISTTKQGCRKI</sequence>
<feature type="compositionally biased region" description="Basic and acidic residues" evidence="1">
    <location>
        <begin position="8"/>
        <end position="25"/>
    </location>
</feature>
<name>A0A834IL27_RHYFE</name>
<dbReference type="Proteomes" id="UP000625711">
    <property type="component" value="Unassembled WGS sequence"/>
</dbReference>
<proteinExistence type="predicted"/>
<accession>A0A834IL27</accession>
<keyword evidence="3" id="KW-1185">Reference proteome</keyword>
<protein>
    <submittedName>
        <fullName evidence="2">Uncharacterized protein</fullName>
    </submittedName>
</protein>
<dbReference type="EMBL" id="JAACXV010000296">
    <property type="protein sequence ID" value="KAF7280443.1"/>
    <property type="molecule type" value="Genomic_DNA"/>
</dbReference>
<feature type="region of interest" description="Disordered" evidence="1">
    <location>
        <begin position="1"/>
        <end position="26"/>
    </location>
</feature>
<comment type="caution">
    <text evidence="2">The sequence shown here is derived from an EMBL/GenBank/DDBJ whole genome shotgun (WGS) entry which is preliminary data.</text>
</comment>